<proteinExistence type="predicted"/>
<reference evidence="1 2" key="1">
    <citation type="journal article" date="2015" name="Nature">
        <title>rRNA introns, odd ribosomes, and small enigmatic genomes across a large radiation of phyla.</title>
        <authorList>
            <person name="Brown C.T."/>
            <person name="Hug L.A."/>
            <person name="Thomas B.C."/>
            <person name="Sharon I."/>
            <person name="Castelle C.J."/>
            <person name="Singh A."/>
            <person name="Wilkins M.J."/>
            <person name="Williams K.H."/>
            <person name="Banfield J.F."/>
        </authorList>
    </citation>
    <scope>NUCLEOTIDE SEQUENCE [LARGE SCALE GENOMIC DNA]</scope>
</reference>
<dbReference type="EMBL" id="LCBL01000003">
    <property type="protein sequence ID" value="KKS09084.1"/>
    <property type="molecule type" value="Genomic_DNA"/>
</dbReference>
<organism evidence="1 2">
    <name type="scientific">candidate division CPR2 bacterium GW2011_GWC1_41_48</name>
    <dbReference type="NCBI Taxonomy" id="1618344"/>
    <lineage>
        <taxon>Bacteria</taxon>
        <taxon>Bacteria division CPR2</taxon>
    </lineage>
</organism>
<comment type="caution">
    <text evidence="1">The sequence shown here is derived from an EMBL/GenBank/DDBJ whole genome shotgun (WGS) entry which is preliminary data.</text>
</comment>
<name>A0A0G0W7X8_UNCC2</name>
<protein>
    <submittedName>
        <fullName evidence="1">Uncharacterized protein</fullName>
    </submittedName>
</protein>
<evidence type="ECO:0000313" key="1">
    <source>
        <dbReference type="EMBL" id="KKS09084.1"/>
    </source>
</evidence>
<sequence>MNRYYLFEKLLKENGPFIIDAIDRKADPQVSLAFDKATFSDRTEALRIKQLVFLRPYKDANEPVTPVVFTYYINSRGELVINGSEIQKMVLERLSSDDVPNAVPHVIWDLNYPWNYIYNFDDVEKPNPTLHDSKYIASSMGADFHIRPNDGNAKLYDLWKYVLNQETGKLPN</sequence>
<dbReference type="AlphaFoldDB" id="A0A0G0W7X8"/>
<gene>
    <name evidence="1" type="ORF">UU65_C0003G0139</name>
</gene>
<dbReference type="Proteomes" id="UP000033869">
    <property type="component" value="Unassembled WGS sequence"/>
</dbReference>
<evidence type="ECO:0000313" key="2">
    <source>
        <dbReference type="Proteomes" id="UP000033869"/>
    </source>
</evidence>
<accession>A0A0G0W7X8</accession>